<comment type="caution">
    <text evidence="2">The sequence shown here is derived from an EMBL/GenBank/DDBJ whole genome shotgun (WGS) entry which is preliminary data.</text>
</comment>
<evidence type="ECO:0000313" key="3">
    <source>
        <dbReference type="Proteomes" id="UP001597480"/>
    </source>
</evidence>
<keyword evidence="3" id="KW-1185">Reference proteome</keyword>
<proteinExistence type="predicted"/>
<sequence length="200" mass="23115">MKNIFGLFLLLLLSLGHGSFAQTYKCGWYGKKTIEERNKIFPFDKAVKISLISFHGRMHGIVNEEDNKNSNVSIKILKTQGILLDTVDWSYKIVEEILLDKKSINALSNILINYTLKKIPRGNFPVEIANCYTPRNAILFFDEKNEVLCYYEMCFECGGTVMKPDPAGLDKYSDIRECQERLNVLKDFFRKRGIKYGVDY</sequence>
<feature type="chain" id="PRO_5045261956" description="GLPGLI family protein" evidence="1">
    <location>
        <begin position="22"/>
        <end position="200"/>
    </location>
</feature>
<dbReference type="Proteomes" id="UP001597480">
    <property type="component" value="Unassembled WGS sequence"/>
</dbReference>
<keyword evidence="1" id="KW-0732">Signal</keyword>
<dbReference type="EMBL" id="JBHUMD010000028">
    <property type="protein sequence ID" value="MFD2603328.1"/>
    <property type="molecule type" value="Genomic_DNA"/>
</dbReference>
<evidence type="ECO:0000256" key="1">
    <source>
        <dbReference type="SAM" id="SignalP"/>
    </source>
</evidence>
<accession>A0ABW5NXM8</accession>
<organism evidence="2 3">
    <name type="scientific">Flavobacterium suzhouense</name>
    <dbReference type="NCBI Taxonomy" id="1529638"/>
    <lineage>
        <taxon>Bacteria</taxon>
        <taxon>Pseudomonadati</taxon>
        <taxon>Bacteroidota</taxon>
        <taxon>Flavobacteriia</taxon>
        <taxon>Flavobacteriales</taxon>
        <taxon>Flavobacteriaceae</taxon>
        <taxon>Flavobacterium</taxon>
    </lineage>
</organism>
<feature type="signal peptide" evidence="1">
    <location>
        <begin position="1"/>
        <end position="21"/>
    </location>
</feature>
<reference evidence="3" key="1">
    <citation type="journal article" date="2019" name="Int. J. Syst. Evol. Microbiol.">
        <title>The Global Catalogue of Microorganisms (GCM) 10K type strain sequencing project: providing services to taxonomists for standard genome sequencing and annotation.</title>
        <authorList>
            <consortium name="The Broad Institute Genomics Platform"/>
            <consortium name="The Broad Institute Genome Sequencing Center for Infectious Disease"/>
            <person name="Wu L."/>
            <person name="Ma J."/>
        </authorList>
    </citation>
    <scope>NUCLEOTIDE SEQUENCE [LARGE SCALE GENOMIC DNA]</scope>
    <source>
        <strain evidence="3">KCTC 42107</strain>
    </source>
</reference>
<gene>
    <name evidence="2" type="ORF">ACFSR3_14790</name>
</gene>
<evidence type="ECO:0000313" key="2">
    <source>
        <dbReference type="EMBL" id="MFD2603328.1"/>
    </source>
</evidence>
<protein>
    <recommendedName>
        <fullName evidence="4">GLPGLI family protein</fullName>
    </recommendedName>
</protein>
<dbReference type="RefSeq" id="WP_379822063.1">
    <property type="nucleotide sequence ID" value="NZ_JBHUMD010000028.1"/>
</dbReference>
<name>A0ABW5NXM8_9FLAO</name>
<evidence type="ECO:0008006" key="4">
    <source>
        <dbReference type="Google" id="ProtNLM"/>
    </source>
</evidence>